<dbReference type="HOGENOM" id="CLU_885929_0_0_1"/>
<organism evidence="2 3">
    <name type="scientific">Fusarium vanettenii (strain ATCC MYA-4622 / CBS 123669 / FGSC 9596 / NRRL 45880 / 77-13-4)</name>
    <name type="common">Fusarium solani subsp. pisi</name>
    <dbReference type="NCBI Taxonomy" id="660122"/>
    <lineage>
        <taxon>Eukaryota</taxon>
        <taxon>Fungi</taxon>
        <taxon>Dikarya</taxon>
        <taxon>Ascomycota</taxon>
        <taxon>Pezizomycotina</taxon>
        <taxon>Sordariomycetes</taxon>
        <taxon>Hypocreomycetidae</taxon>
        <taxon>Hypocreales</taxon>
        <taxon>Nectriaceae</taxon>
        <taxon>Fusarium</taxon>
        <taxon>Fusarium solani species complex</taxon>
        <taxon>Fusarium vanettenii</taxon>
    </lineage>
</organism>
<evidence type="ECO:0000313" key="2">
    <source>
        <dbReference type="EMBL" id="EEU47549.1"/>
    </source>
</evidence>
<dbReference type="KEGG" id="nhe:NECHADRAFT_78084"/>
<dbReference type="AlphaFoldDB" id="C7YN27"/>
<feature type="region of interest" description="Disordered" evidence="1">
    <location>
        <begin position="106"/>
        <end position="165"/>
    </location>
</feature>
<evidence type="ECO:0000256" key="1">
    <source>
        <dbReference type="SAM" id="MobiDB-lite"/>
    </source>
</evidence>
<dbReference type="Proteomes" id="UP000005206">
    <property type="component" value="Chromosome 3"/>
</dbReference>
<sequence length="314" mass="35055">MPWLCGRLPSELDSTPNYLRYLRGRNKDTFSRTLKIFQEAKLRYYGTSLALALAFKESSYESFPPLWNLVANFSGDIGWVPDLSLGGDRPASPSVLFVAGLPDVSCQHHQNTQNSDPNRPPHSPTRQPKLSSKSTRDHTSVPPRCADLVKAKPQSSPRLPGAAWPDKTARAREVFQLLLALTTEQSHQQRAGLRSSGSVTHYGLGFGYNKEHIDERDFIEHQEHLLYDFMPLISLTTGPIEALCRHAVVELCSGQDASTIYPMGCGLSYEFQYPSTSADRDPVPKAPWLTRRWQGVFGWEIPASQPSVGYPIDS</sequence>
<keyword evidence="3" id="KW-1185">Reference proteome</keyword>
<evidence type="ECO:0000313" key="3">
    <source>
        <dbReference type="Proteomes" id="UP000005206"/>
    </source>
</evidence>
<gene>
    <name evidence="2" type="ORF">NECHADRAFT_78084</name>
</gene>
<protein>
    <submittedName>
        <fullName evidence="2">Uncharacterized protein</fullName>
    </submittedName>
</protein>
<proteinExistence type="predicted"/>
<feature type="compositionally biased region" description="Polar residues" evidence="1">
    <location>
        <begin position="124"/>
        <end position="133"/>
    </location>
</feature>
<dbReference type="GeneID" id="9664253"/>
<dbReference type="VEuPathDB" id="FungiDB:NECHADRAFT_78084"/>
<reference evidence="2 3" key="1">
    <citation type="journal article" date="2009" name="PLoS Genet.">
        <title>The genome of Nectria haematococca: contribution of supernumerary chromosomes to gene expansion.</title>
        <authorList>
            <person name="Coleman J.J."/>
            <person name="Rounsley S.D."/>
            <person name="Rodriguez-Carres M."/>
            <person name="Kuo A."/>
            <person name="Wasmann C.C."/>
            <person name="Grimwood J."/>
            <person name="Schmutz J."/>
            <person name="Taga M."/>
            <person name="White G.J."/>
            <person name="Zhou S."/>
            <person name="Schwartz D.C."/>
            <person name="Freitag M."/>
            <person name="Ma L.J."/>
            <person name="Danchin E.G."/>
            <person name="Henrissat B."/>
            <person name="Coutinho P.M."/>
            <person name="Nelson D.R."/>
            <person name="Straney D."/>
            <person name="Napoli C.A."/>
            <person name="Barker B.M."/>
            <person name="Gribskov M."/>
            <person name="Rep M."/>
            <person name="Kroken S."/>
            <person name="Molnar I."/>
            <person name="Rensing C."/>
            <person name="Kennell J.C."/>
            <person name="Zamora J."/>
            <person name="Farman M.L."/>
            <person name="Selker E.U."/>
            <person name="Salamov A."/>
            <person name="Shapiro H."/>
            <person name="Pangilinan J."/>
            <person name="Lindquist E."/>
            <person name="Lamers C."/>
            <person name="Grigoriev I.V."/>
            <person name="Geiser D.M."/>
            <person name="Covert S.F."/>
            <person name="Temporini E."/>
            <person name="Vanetten H.D."/>
        </authorList>
    </citation>
    <scope>NUCLEOTIDE SEQUENCE [LARGE SCALE GENOMIC DNA]</scope>
    <source>
        <strain evidence="3">ATCC MYA-4622 / CBS 123669 / FGSC 9596 / NRRL 45880 / 77-13-4</strain>
    </source>
</reference>
<feature type="compositionally biased region" description="Polar residues" evidence="1">
    <location>
        <begin position="107"/>
        <end position="117"/>
    </location>
</feature>
<dbReference type="InParanoid" id="C7YN27"/>
<dbReference type="EMBL" id="GG698897">
    <property type="protein sequence ID" value="EEU47549.1"/>
    <property type="molecule type" value="Genomic_DNA"/>
</dbReference>
<dbReference type="RefSeq" id="XP_003053262.1">
    <property type="nucleotide sequence ID" value="XM_003053216.1"/>
</dbReference>
<accession>C7YN27</accession>
<name>C7YN27_FUSV7</name>